<keyword evidence="4 6" id="KW-1133">Transmembrane helix</keyword>
<dbReference type="InterPro" id="IPR011701">
    <property type="entry name" value="MFS"/>
</dbReference>
<dbReference type="GO" id="GO:0022857">
    <property type="term" value="F:transmembrane transporter activity"/>
    <property type="evidence" value="ECO:0007669"/>
    <property type="project" value="InterPro"/>
</dbReference>
<evidence type="ECO:0000256" key="2">
    <source>
        <dbReference type="ARBA" id="ARBA00022475"/>
    </source>
</evidence>
<proteinExistence type="predicted"/>
<gene>
    <name evidence="8" type="ORF">COV07_01555</name>
</gene>
<feature type="transmembrane region" description="Helical" evidence="6">
    <location>
        <begin position="245"/>
        <end position="269"/>
    </location>
</feature>
<evidence type="ECO:0000313" key="9">
    <source>
        <dbReference type="Proteomes" id="UP000230833"/>
    </source>
</evidence>
<keyword evidence="2" id="KW-1003">Cell membrane</keyword>
<keyword evidence="3 6" id="KW-0812">Transmembrane</keyword>
<feature type="transmembrane region" description="Helical" evidence="6">
    <location>
        <begin position="281"/>
        <end position="299"/>
    </location>
</feature>
<feature type="transmembrane region" description="Helical" evidence="6">
    <location>
        <begin position="372"/>
        <end position="389"/>
    </location>
</feature>
<dbReference type="InterPro" id="IPR050189">
    <property type="entry name" value="MFS_Efflux_Transporters"/>
</dbReference>
<comment type="subcellular location">
    <subcellularLocation>
        <location evidence="1">Cell membrane</location>
        <topology evidence="1">Multi-pass membrane protein</topology>
    </subcellularLocation>
</comment>
<dbReference type="PROSITE" id="PS50850">
    <property type="entry name" value="MFS"/>
    <property type="match status" value="1"/>
</dbReference>
<dbReference type="SUPFAM" id="SSF103473">
    <property type="entry name" value="MFS general substrate transporter"/>
    <property type="match status" value="1"/>
</dbReference>
<dbReference type="GO" id="GO:0005886">
    <property type="term" value="C:plasma membrane"/>
    <property type="evidence" value="ECO:0007669"/>
    <property type="project" value="UniProtKB-SubCell"/>
</dbReference>
<evidence type="ECO:0000256" key="3">
    <source>
        <dbReference type="ARBA" id="ARBA00022692"/>
    </source>
</evidence>
<dbReference type="InterPro" id="IPR020846">
    <property type="entry name" value="MFS_dom"/>
</dbReference>
<feature type="transmembrane region" description="Helical" evidence="6">
    <location>
        <begin position="12"/>
        <end position="32"/>
    </location>
</feature>
<reference evidence="8 9" key="1">
    <citation type="submission" date="2017-09" db="EMBL/GenBank/DDBJ databases">
        <title>Depth-based differentiation of microbial function through sediment-hosted aquifers and enrichment of novel symbionts in the deep terrestrial subsurface.</title>
        <authorList>
            <person name="Probst A.J."/>
            <person name="Ladd B."/>
            <person name="Jarett J.K."/>
            <person name="Geller-Mcgrath D.E."/>
            <person name="Sieber C.M."/>
            <person name="Emerson J.B."/>
            <person name="Anantharaman K."/>
            <person name="Thomas B.C."/>
            <person name="Malmstrom R."/>
            <person name="Stieglmeier M."/>
            <person name="Klingl A."/>
            <person name="Woyke T."/>
            <person name="Ryan C.M."/>
            <person name="Banfield J.F."/>
        </authorList>
    </citation>
    <scope>NUCLEOTIDE SEQUENCE [LARGE SCALE GENOMIC DNA]</scope>
    <source>
        <strain evidence="8">CG10_big_fil_rev_8_21_14_0_10_45_14</strain>
    </source>
</reference>
<protein>
    <recommendedName>
        <fullName evidence="7">Major facilitator superfamily (MFS) profile domain-containing protein</fullName>
    </recommendedName>
</protein>
<dbReference type="Gene3D" id="1.20.1250.20">
    <property type="entry name" value="MFS general substrate transporter like domains"/>
    <property type="match status" value="2"/>
</dbReference>
<evidence type="ECO:0000259" key="7">
    <source>
        <dbReference type="PROSITE" id="PS50850"/>
    </source>
</evidence>
<dbReference type="EMBL" id="PCYL01000018">
    <property type="protein sequence ID" value="PIR46956.1"/>
    <property type="molecule type" value="Genomic_DNA"/>
</dbReference>
<comment type="caution">
    <text evidence="8">The sequence shown here is derived from an EMBL/GenBank/DDBJ whole genome shotgun (WGS) entry which is preliminary data.</text>
</comment>
<feature type="transmembrane region" description="Helical" evidence="6">
    <location>
        <begin position="44"/>
        <end position="63"/>
    </location>
</feature>
<evidence type="ECO:0000256" key="4">
    <source>
        <dbReference type="ARBA" id="ARBA00022989"/>
    </source>
</evidence>
<feature type="transmembrane region" description="Helical" evidence="6">
    <location>
        <begin position="140"/>
        <end position="160"/>
    </location>
</feature>
<feature type="transmembrane region" description="Helical" evidence="6">
    <location>
        <begin position="75"/>
        <end position="94"/>
    </location>
</feature>
<dbReference type="AlphaFoldDB" id="A0A2H0RKJ8"/>
<keyword evidence="5 6" id="KW-0472">Membrane</keyword>
<dbReference type="PANTHER" id="PTHR43124:SF3">
    <property type="entry name" value="CHLORAMPHENICOL EFFLUX PUMP RV0191"/>
    <property type="match status" value="1"/>
</dbReference>
<evidence type="ECO:0000313" key="8">
    <source>
        <dbReference type="EMBL" id="PIR46956.1"/>
    </source>
</evidence>
<dbReference type="Pfam" id="PF07690">
    <property type="entry name" value="MFS_1"/>
    <property type="match status" value="1"/>
</dbReference>
<feature type="transmembrane region" description="Helical" evidence="6">
    <location>
        <begin position="217"/>
        <end position="239"/>
    </location>
</feature>
<sequence>MGILRISKRRAVHAIYWVMFFVTLHYALSLYINSSYLAQFIAESNVGIVYTIGALLSIILLLYSERLVRRRGLYIVTKRTVLIVIGATLLMGAAEWLESPILALSSFFLLYLFTLLERYLLDMYLEEYSKDGETGSLRGIFLTVMNGAILFSPLMAGFLVSPSGFWRVFLVASFALSIGLFIIIIIFKRMPERKRVASKSLFSSFWKVMKKSDIRNILGVHFYLQVFYVVMVIYTPIYLNSEIGFSWPMVGLISAIILSPFVIIQLPLGAIADRWLGEKELLVAGFLLMAIGTFLLPFIGHASFALFTLALLVGRVGAATVEVMTETYFFKQVNDGEAGIISLFRNTQPLAYVIVPALSTILILYFGVRELFFALATLMLFGIYHSLRLKDTR</sequence>
<name>A0A2H0RKJ8_9BACT</name>
<dbReference type="Proteomes" id="UP000230833">
    <property type="component" value="Unassembled WGS sequence"/>
</dbReference>
<feature type="transmembrane region" description="Helical" evidence="6">
    <location>
        <begin position="166"/>
        <end position="187"/>
    </location>
</feature>
<feature type="domain" description="Major facilitator superfamily (MFS) profile" evidence="7">
    <location>
        <begin position="1"/>
        <end position="393"/>
    </location>
</feature>
<dbReference type="PANTHER" id="PTHR43124">
    <property type="entry name" value="PURINE EFFLUX PUMP PBUE"/>
    <property type="match status" value="1"/>
</dbReference>
<evidence type="ECO:0000256" key="6">
    <source>
        <dbReference type="SAM" id="Phobius"/>
    </source>
</evidence>
<accession>A0A2H0RKJ8</accession>
<feature type="transmembrane region" description="Helical" evidence="6">
    <location>
        <begin position="100"/>
        <end position="120"/>
    </location>
</feature>
<evidence type="ECO:0000256" key="5">
    <source>
        <dbReference type="ARBA" id="ARBA00023136"/>
    </source>
</evidence>
<organism evidence="8 9">
    <name type="scientific">Candidatus Vogelbacteria bacterium CG10_big_fil_rev_8_21_14_0_10_45_14</name>
    <dbReference type="NCBI Taxonomy" id="1975042"/>
    <lineage>
        <taxon>Bacteria</taxon>
        <taxon>Candidatus Vogeliibacteriota</taxon>
    </lineage>
</organism>
<dbReference type="InterPro" id="IPR036259">
    <property type="entry name" value="MFS_trans_sf"/>
</dbReference>
<evidence type="ECO:0000256" key="1">
    <source>
        <dbReference type="ARBA" id="ARBA00004651"/>
    </source>
</evidence>